<reference evidence="1" key="1">
    <citation type="submission" date="2025-08" db="UniProtKB">
        <authorList>
            <consortium name="Ensembl"/>
        </authorList>
    </citation>
    <scope>IDENTIFICATION</scope>
</reference>
<reference evidence="1" key="2">
    <citation type="submission" date="2025-09" db="UniProtKB">
        <authorList>
            <consortium name="Ensembl"/>
        </authorList>
    </citation>
    <scope>IDENTIFICATION</scope>
</reference>
<name>A0A3Q2W3Z8_HAPBU</name>
<proteinExistence type="predicted"/>
<evidence type="ECO:0000313" key="2">
    <source>
        <dbReference type="Proteomes" id="UP000264840"/>
    </source>
</evidence>
<accession>A0A3Q2W3Z8</accession>
<protein>
    <submittedName>
        <fullName evidence="1">Uncharacterized protein</fullName>
    </submittedName>
</protein>
<dbReference type="AlphaFoldDB" id="A0A3Q2W3Z8"/>
<dbReference type="Proteomes" id="UP000264840">
    <property type="component" value="Unplaced"/>
</dbReference>
<dbReference type="STRING" id="8153.ENSHBUP00000019240"/>
<evidence type="ECO:0000313" key="1">
    <source>
        <dbReference type="Ensembl" id="ENSHBUP00000019240.1"/>
    </source>
</evidence>
<dbReference type="Ensembl" id="ENSHBUT00000028515.1">
    <property type="protein sequence ID" value="ENSHBUP00000019240.1"/>
    <property type="gene ID" value="ENSHBUG00000021409.1"/>
</dbReference>
<dbReference type="OMA" id="HETRSCG"/>
<sequence length="145" mass="16728">MENTYAYSKHCCEFGRQCQFSDSPAELLVDIHPDPSLALNFSQKSHRDLATQTGVEMSEHEVNTKLHETRSCGVNQVERGWPKDTDPAEKEQTSLFRNKVEKDESYINSVLQLSPPSLTMMHAVWLEFWVDACWRDGCWLYGWLG</sequence>
<dbReference type="GeneTree" id="ENSGT00940000178400"/>
<keyword evidence="2" id="KW-1185">Reference proteome</keyword>
<organism evidence="1 2">
    <name type="scientific">Haplochromis burtoni</name>
    <name type="common">Burton's mouthbrooder</name>
    <name type="synonym">Chromis burtoni</name>
    <dbReference type="NCBI Taxonomy" id="8153"/>
    <lineage>
        <taxon>Eukaryota</taxon>
        <taxon>Metazoa</taxon>
        <taxon>Chordata</taxon>
        <taxon>Craniata</taxon>
        <taxon>Vertebrata</taxon>
        <taxon>Euteleostomi</taxon>
        <taxon>Actinopterygii</taxon>
        <taxon>Neopterygii</taxon>
        <taxon>Teleostei</taxon>
        <taxon>Neoteleostei</taxon>
        <taxon>Acanthomorphata</taxon>
        <taxon>Ovalentaria</taxon>
        <taxon>Cichlomorphae</taxon>
        <taxon>Cichliformes</taxon>
        <taxon>Cichlidae</taxon>
        <taxon>African cichlids</taxon>
        <taxon>Pseudocrenilabrinae</taxon>
        <taxon>Haplochromini</taxon>
        <taxon>Haplochromis</taxon>
    </lineage>
</organism>